<dbReference type="PANTHER" id="PTHR47306">
    <property type="entry name" value="SI:CH211-178J18.4-RELATED"/>
    <property type="match status" value="1"/>
</dbReference>
<sequence>MQLSHSAAQFLTDWQSNPTLARPLRARHTPGVMRRWFLPPDVGALSRGYSLWQAALPSALFSPTSPHPSETETAGPPVSYGRSSGPWKKLLRGRGEDPSGPAVVARPVSQSYPGLETRGFLRCSKPPAGGRLQKNGRAERVRKPAVCKRAPRPLSGQTRSELGSTPAQPNRHIMLCPVCHKTQDILSAHLRRVCMKRETPEAISAALNKAKVDTREHLKTGMVWSYGLICSIMGDANPVSRMVEELQRRHNVVTNLPPQLPYANVTGRPSSSTPPQPAETAAPETGESEQSDHASVSSGEMFQCQPNRHIMLCPVCHKTQDILSAHLRRVCMKRETPEAISAALNKAKVDTREHLKTGMVWSYGLICSIMGDANPVSRMVEELQRRHNVVTNLPPQLPYANVTGRPSSSTPPQPAETAAPETGESEQSDHASVSSGEMFQCQPNRHIMLCPVCHKTQDILSAHLRRVCMKRKHRRPFLQL</sequence>
<dbReference type="PANTHER" id="PTHR47306:SF2">
    <property type="entry name" value="CORE-BINDING (CB) DOMAIN-CONTAINING PROTEIN"/>
    <property type="match status" value="1"/>
</dbReference>
<feature type="region of interest" description="Disordered" evidence="1">
    <location>
        <begin position="257"/>
        <end position="299"/>
    </location>
</feature>
<protein>
    <submittedName>
        <fullName evidence="2">Uncharacterized protein</fullName>
    </submittedName>
</protein>
<dbReference type="Proteomes" id="UP001221898">
    <property type="component" value="Unassembled WGS sequence"/>
</dbReference>
<organism evidence="2 3">
    <name type="scientific">Aldrovandia affinis</name>
    <dbReference type="NCBI Taxonomy" id="143900"/>
    <lineage>
        <taxon>Eukaryota</taxon>
        <taxon>Metazoa</taxon>
        <taxon>Chordata</taxon>
        <taxon>Craniata</taxon>
        <taxon>Vertebrata</taxon>
        <taxon>Euteleostomi</taxon>
        <taxon>Actinopterygii</taxon>
        <taxon>Neopterygii</taxon>
        <taxon>Teleostei</taxon>
        <taxon>Notacanthiformes</taxon>
        <taxon>Halosauridae</taxon>
        <taxon>Aldrovandia</taxon>
    </lineage>
</organism>
<feature type="region of interest" description="Disordered" evidence="1">
    <location>
        <begin position="63"/>
        <end position="144"/>
    </location>
</feature>
<name>A0AAD7R677_9TELE</name>
<proteinExistence type="predicted"/>
<dbReference type="EMBL" id="JAINUG010000732">
    <property type="protein sequence ID" value="KAJ8362186.1"/>
    <property type="molecule type" value="Genomic_DNA"/>
</dbReference>
<feature type="region of interest" description="Disordered" evidence="1">
    <location>
        <begin position="394"/>
        <end position="436"/>
    </location>
</feature>
<evidence type="ECO:0000313" key="3">
    <source>
        <dbReference type="Proteomes" id="UP001221898"/>
    </source>
</evidence>
<keyword evidence="3" id="KW-1185">Reference proteome</keyword>
<reference evidence="2" key="1">
    <citation type="journal article" date="2023" name="Science">
        <title>Genome structures resolve the early diversification of teleost fishes.</title>
        <authorList>
            <person name="Parey E."/>
            <person name="Louis A."/>
            <person name="Montfort J."/>
            <person name="Bouchez O."/>
            <person name="Roques C."/>
            <person name="Iampietro C."/>
            <person name="Lluch J."/>
            <person name="Castinel A."/>
            <person name="Donnadieu C."/>
            <person name="Desvignes T."/>
            <person name="Floi Bucao C."/>
            <person name="Jouanno E."/>
            <person name="Wen M."/>
            <person name="Mejri S."/>
            <person name="Dirks R."/>
            <person name="Jansen H."/>
            <person name="Henkel C."/>
            <person name="Chen W.J."/>
            <person name="Zahm M."/>
            <person name="Cabau C."/>
            <person name="Klopp C."/>
            <person name="Thompson A.W."/>
            <person name="Robinson-Rechavi M."/>
            <person name="Braasch I."/>
            <person name="Lecointre G."/>
            <person name="Bobe J."/>
            <person name="Postlethwait J.H."/>
            <person name="Berthelot C."/>
            <person name="Roest Crollius H."/>
            <person name="Guiguen Y."/>
        </authorList>
    </citation>
    <scope>NUCLEOTIDE SEQUENCE</scope>
    <source>
        <strain evidence="2">NC1722</strain>
    </source>
</reference>
<accession>A0AAD7R677</accession>
<feature type="compositionally biased region" description="Polar residues" evidence="1">
    <location>
        <begin position="63"/>
        <end position="72"/>
    </location>
</feature>
<comment type="caution">
    <text evidence="2">The sequence shown here is derived from an EMBL/GenBank/DDBJ whole genome shotgun (WGS) entry which is preliminary data.</text>
</comment>
<evidence type="ECO:0000313" key="2">
    <source>
        <dbReference type="EMBL" id="KAJ8362186.1"/>
    </source>
</evidence>
<evidence type="ECO:0000256" key="1">
    <source>
        <dbReference type="SAM" id="MobiDB-lite"/>
    </source>
</evidence>
<dbReference type="AlphaFoldDB" id="A0AAD7R677"/>
<gene>
    <name evidence="2" type="ORF">AAFF_G00390840</name>
</gene>